<evidence type="ECO:0000313" key="1">
    <source>
        <dbReference type="EMBL" id="KAI3675510.1"/>
    </source>
</evidence>
<reference evidence="2" key="1">
    <citation type="journal article" date="2022" name="Mol. Ecol. Resour.">
        <title>The genomes of chicory, endive, great burdock and yacon provide insights into Asteraceae palaeo-polyploidization history and plant inulin production.</title>
        <authorList>
            <person name="Fan W."/>
            <person name="Wang S."/>
            <person name="Wang H."/>
            <person name="Wang A."/>
            <person name="Jiang F."/>
            <person name="Liu H."/>
            <person name="Zhao H."/>
            <person name="Xu D."/>
            <person name="Zhang Y."/>
        </authorList>
    </citation>
    <scope>NUCLEOTIDE SEQUENCE [LARGE SCALE GENOMIC DNA]</scope>
    <source>
        <strain evidence="2">cv. Yunnan</strain>
    </source>
</reference>
<protein>
    <submittedName>
        <fullName evidence="1">Uncharacterized protein</fullName>
    </submittedName>
</protein>
<proteinExistence type="predicted"/>
<accession>A0ACB8XVL3</accession>
<keyword evidence="2" id="KW-1185">Reference proteome</keyword>
<organism evidence="1 2">
    <name type="scientific">Smallanthus sonchifolius</name>
    <dbReference type="NCBI Taxonomy" id="185202"/>
    <lineage>
        <taxon>Eukaryota</taxon>
        <taxon>Viridiplantae</taxon>
        <taxon>Streptophyta</taxon>
        <taxon>Embryophyta</taxon>
        <taxon>Tracheophyta</taxon>
        <taxon>Spermatophyta</taxon>
        <taxon>Magnoliopsida</taxon>
        <taxon>eudicotyledons</taxon>
        <taxon>Gunneridae</taxon>
        <taxon>Pentapetalae</taxon>
        <taxon>asterids</taxon>
        <taxon>campanulids</taxon>
        <taxon>Asterales</taxon>
        <taxon>Asteraceae</taxon>
        <taxon>Asteroideae</taxon>
        <taxon>Heliantheae alliance</taxon>
        <taxon>Millerieae</taxon>
        <taxon>Smallanthus</taxon>
    </lineage>
</organism>
<comment type="caution">
    <text evidence="1">The sequence shown here is derived from an EMBL/GenBank/DDBJ whole genome shotgun (WGS) entry which is preliminary data.</text>
</comment>
<evidence type="ECO:0000313" key="2">
    <source>
        <dbReference type="Proteomes" id="UP001056120"/>
    </source>
</evidence>
<dbReference type="Proteomes" id="UP001056120">
    <property type="component" value="Linkage Group LG29"/>
</dbReference>
<reference evidence="1 2" key="2">
    <citation type="journal article" date="2022" name="Mol. Ecol. Resour.">
        <title>The genomes of chicory, endive, great burdock and yacon provide insights into Asteraceae paleo-polyploidization history and plant inulin production.</title>
        <authorList>
            <person name="Fan W."/>
            <person name="Wang S."/>
            <person name="Wang H."/>
            <person name="Wang A."/>
            <person name="Jiang F."/>
            <person name="Liu H."/>
            <person name="Zhao H."/>
            <person name="Xu D."/>
            <person name="Zhang Y."/>
        </authorList>
    </citation>
    <scope>NUCLEOTIDE SEQUENCE [LARGE SCALE GENOMIC DNA]</scope>
    <source>
        <strain evidence="2">cv. Yunnan</strain>
        <tissue evidence="1">Leaves</tissue>
    </source>
</reference>
<sequence length="190" mass="20853">MPLSMELAPGILGNIFDGIQRLLKTIAKRSGNLVTCGDLYITVLENSLVEHHIALPPDAIGKITYIAPPGQYSLKTWPVHTPRPVASNLAADTPLLTRHRVLDALFPSVLGGTCAIPDALGCGKTVISEALSKLTKVTDTSPAQARTEKDIQGIPWERLNITRESYRRTRLEQYRNYENVPLSDDAVDKI</sequence>
<dbReference type="EMBL" id="CM042046">
    <property type="protein sequence ID" value="KAI3675510.1"/>
    <property type="molecule type" value="Genomic_DNA"/>
</dbReference>
<gene>
    <name evidence="1" type="ORF">L1987_85100</name>
</gene>
<name>A0ACB8XVL3_9ASTR</name>